<keyword evidence="5 8" id="KW-0694">RNA-binding</keyword>
<dbReference type="Pfam" id="PF26250">
    <property type="entry name" value="RRM_RdRP1_2"/>
    <property type="match status" value="1"/>
</dbReference>
<dbReference type="SUPFAM" id="SSF54928">
    <property type="entry name" value="RNA-binding domain, RBD"/>
    <property type="match status" value="1"/>
</dbReference>
<keyword evidence="2 9" id="KW-0696">RNA-directed RNA polymerase</keyword>
<evidence type="ECO:0000256" key="2">
    <source>
        <dbReference type="ARBA" id="ARBA00022484"/>
    </source>
</evidence>
<feature type="domain" description="RRM" evidence="11">
    <location>
        <begin position="44"/>
        <end position="127"/>
    </location>
</feature>
<dbReference type="PROSITE" id="PS50102">
    <property type="entry name" value="RRM"/>
    <property type="match status" value="1"/>
</dbReference>
<dbReference type="InterPro" id="IPR058752">
    <property type="entry name" value="RDRP_C_head"/>
</dbReference>
<feature type="region of interest" description="Disordered" evidence="10">
    <location>
        <begin position="12"/>
        <end position="34"/>
    </location>
</feature>
<dbReference type="Pfam" id="PF26253">
    <property type="entry name" value="RdRP_head"/>
    <property type="match status" value="1"/>
</dbReference>
<dbReference type="PANTHER" id="PTHR23079:SF5">
    <property type="entry name" value="RNA-DEPENDENT RNA POLYMERASE 2"/>
    <property type="match status" value="1"/>
</dbReference>
<dbReference type="Pfam" id="PF24823">
    <property type="entry name" value="PH_RDR2"/>
    <property type="match status" value="1"/>
</dbReference>
<dbReference type="EMBL" id="VAHF01000011">
    <property type="protein sequence ID" value="TXG50309.1"/>
    <property type="molecule type" value="Genomic_DNA"/>
</dbReference>
<dbReference type="EC" id="2.7.7.48" evidence="9"/>
<proteinExistence type="inferred from homology"/>
<evidence type="ECO:0000256" key="5">
    <source>
        <dbReference type="ARBA" id="ARBA00022884"/>
    </source>
</evidence>
<evidence type="ECO:0000313" key="12">
    <source>
        <dbReference type="EMBL" id="TXG50309.1"/>
    </source>
</evidence>
<dbReference type="GO" id="GO:0003723">
    <property type="term" value="F:RNA binding"/>
    <property type="evidence" value="ECO:0007669"/>
    <property type="project" value="UniProtKB-UniRule"/>
</dbReference>
<evidence type="ECO:0000256" key="9">
    <source>
        <dbReference type="RuleBase" id="RU363098"/>
    </source>
</evidence>
<comment type="caution">
    <text evidence="12">The sequence shown here is derived from an EMBL/GenBank/DDBJ whole genome shotgun (WGS) entry which is preliminary data.</text>
</comment>
<dbReference type="InterPro" id="IPR057596">
    <property type="entry name" value="RDRP_core"/>
</dbReference>
<evidence type="ECO:0000256" key="7">
    <source>
        <dbReference type="ARBA" id="ARBA00048744"/>
    </source>
</evidence>
<dbReference type="InterPro" id="IPR012677">
    <property type="entry name" value="Nucleotide-bd_a/b_plait_sf"/>
</dbReference>
<evidence type="ECO:0000313" key="13">
    <source>
        <dbReference type="Proteomes" id="UP000323000"/>
    </source>
</evidence>
<keyword evidence="3 9" id="KW-0808">Transferase</keyword>
<evidence type="ECO:0000256" key="3">
    <source>
        <dbReference type="ARBA" id="ARBA00022679"/>
    </source>
</evidence>
<keyword evidence="13" id="KW-1185">Reference proteome</keyword>
<evidence type="ECO:0000256" key="1">
    <source>
        <dbReference type="ARBA" id="ARBA00005762"/>
    </source>
</evidence>
<dbReference type="InterPro" id="IPR007855">
    <property type="entry name" value="RDRP"/>
</dbReference>
<dbReference type="OrthoDB" id="6513042at2759"/>
<keyword evidence="4 9" id="KW-0548">Nucleotidyltransferase</keyword>
<dbReference type="PANTHER" id="PTHR23079">
    <property type="entry name" value="RNA-DEPENDENT RNA POLYMERASE"/>
    <property type="match status" value="1"/>
</dbReference>
<evidence type="ECO:0000259" key="11">
    <source>
        <dbReference type="PROSITE" id="PS50102"/>
    </source>
</evidence>
<organism evidence="12 13">
    <name type="scientific">Acer yangbiense</name>
    <dbReference type="NCBI Taxonomy" id="1000413"/>
    <lineage>
        <taxon>Eukaryota</taxon>
        <taxon>Viridiplantae</taxon>
        <taxon>Streptophyta</taxon>
        <taxon>Embryophyta</taxon>
        <taxon>Tracheophyta</taxon>
        <taxon>Spermatophyta</taxon>
        <taxon>Magnoliopsida</taxon>
        <taxon>eudicotyledons</taxon>
        <taxon>Gunneridae</taxon>
        <taxon>Pentapetalae</taxon>
        <taxon>rosids</taxon>
        <taxon>malvids</taxon>
        <taxon>Sapindales</taxon>
        <taxon>Sapindaceae</taxon>
        <taxon>Hippocastanoideae</taxon>
        <taxon>Acereae</taxon>
        <taxon>Acer</taxon>
    </lineage>
</organism>
<dbReference type="Pfam" id="PF05183">
    <property type="entry name" value="RdRP"/>
    <property type="match status" value="1"/>
</dbReference>
<evidence type="ECO:0000256" key="4">
    <source>
        <dbReference type="ARBA" id="ARBA00022695"/>
    </source>
</evidence>
<accession>A0A5C7H0H2</accession>
<dbReference type="GO" id="GO:0003968">
    <property type="term" value="F:RNA-directed RNA polymerase activity"/>
    <property type="evidence" value="ECO:0007669"/>
    <property type="project" value="UniProtKB-KW"/>
</dbReference>
<dbReference type="InterPro" id="IPR000504">
    <property type="entry name" value="RRM_dom"/>
</dbReference>
<comment type="similarity">
    <text evidence="1 9">Belongs to the RdRP family.</text>
</comment>
<dbReference type="GO" id="GO:0031380">
    <property type="term" value="C:nuclear RNA-directed RNA polymerase complex"/>
    <property type="evidence" value="ECO:0007669"/>
    <property type="project" value="TreeGrafter"/>
</dbReference>
<comment type="function">
    <text evidence="9">Probably involved in the RNA silencing pathway and required for the generation of small interfering RNAs (siRNAs).</text>
</comment>
<dbReference type="AlphaFoldDB" id="A0A5C7H0H2"/>
<dbReference type="Gene3D" id="3.30.70.330">
    <property type="match status" value="1"/>
</dbReference>
<gene>
    <name evidence="12" type="ORF">EZV62_022833</name>
</gene>
<keyword evidence="6 9" id="KW-0943">RNA-mediated gene silencing</keyword>
<protein>
    <recommendedName>
        <fullName evidence="9">RNA-dependent RNA polymerase</fullName>
        <ecNumber evidence="9">2.7.7.48</ecNumber>
    </recommendedName>
</protein>
<evidence type="ECO:0000256" key="6">
    <source>
        <dbReference type="ARBA" id="ARBA00023158"/>
    </source>
</evidence>
<dbReference type="Pfam" id="PF26252">
    <property type="entry name" value="RdRP_helical"/>
    <property type="match status" value="1"/>
</dbReference>
<dbReference type="Proteomes" id="UP000323000">
    <property type="component" value="Chromosome 11"/>
</dbReference>
<reference evidence="13" key="1">
    <citation type="journal article" date="2019" name="Gigascience">
        <title>De novo genome assembly of the endangered Acer yangbiense, a plant species with extremely small populations endemic to Yunnan Province, China.</title>
        <authorList>
            <person name="Yang J."/>
            <person name="Wariss H.M."/>
            <person name="Tao L."/>
            <person name="Zhang R."/>
            <person name="Yun Q."/>
            <person name="Hollingsworth P."/>
            <person name="Dao Z."/>
            <person name="Luo G."/>
            <person name="Guo H."/>
            <person name="Ma Y."/>
            <person name="Sun W."/>
        </authorList>
    </citation>
    <scope>NUCLEOTIDE SEQUENCE [LARGE SCALE GENOMIC DNA]</scope>
    <source>
        <strain evidence="13">cv. Malutang</strain>
    </source>
</reference>
<evidence type="ECO:0000256" key="10">
    <source>
        <dbReference type="SAM" id="MobiDB-lite"/>
    </source>
</evidence>
<dbReference type="InterPro" id="IPR058763">
    <property type="entry name" value="RRM_RDR1/2-like"/>
</dbReference>
<dbReference type="InterPro" id="IPR035979">
    <property type="entry name" value="RBD_domain_sf"/>
</dbReference>
<sequence>MTFLHIKVKRRKPLSLSHSPPQTDDTHTPEEDTTMGVFGESERATVWVSNIPQTVVAKDLLDFFESQLGRESVFALEIHTDRNNWKSRGVGRVQFASLEHKSKALDRSLHKRLVFKSRNLGIYETYPDSNGRSVSKYVVDIIPRPVEAKHRVEDSVLHVGFMKKEDRLCVLESLKGVRGWLMLDRNRVEFWVWQSEEKKEDMCCYKVEVLFEDVLEAVGCCDGGGKVNGILLKLKYGPKIYQKIYGPNIASKFRGDRYHISKENFDYIWVRTTAFSALKSIGQSTSFFWEIDEGSFTPDILTSFPFYREDKIDLILEDAEEFCSTSQIVPLVKCTPGSDLAYEVLFQLNSLVHTQKISQAAADAQLNELLSSLSTETALMILKKLHKRNSICYDPVSFINMQLHVMGRNKSVPLSSHKRLIDHNIMSCYRALVTPSKIYCLGPELETSNYVVKNFATFASDFMRVTFVEEDWSKLPVMAVSTSIQQGIFAKPYRTNIYKRILSILRDGITIGDKKYEFLAFSASQLRSNSVWMFASNDKLRAEDIREWMGCFNKIRSVSKCAARMGQLFSSSMQTLIVPLQDVEVIPDVEITDDGITYCFSDGIGKISQSFAKQIAQKCGLNHTPSAFQIRYGGYKGVIAVDRNSYRKLSLRGSMYKFESKNRMLNVTKWSESMPCFLNREIISLLSTLKIKDEVFESMQQKQLCLLGQMMTNRGAALGVLQSLCGADSKNILVKMLLQGYEPNVEPYLSMMLQSHYESQLSDLKSRCRIYVPKGRLLIGCLDETGILDYGQVYISITMTKDDLESKDQSFFHRVDEKTSIVTGKVLVTKNPCLHPGDIRVLDAIYQVELEEKGLVDCILFPQKGKRPHPNECSGGDLDGDIYFISWDKDLIPCETEPPMDYAGGRPRIMDHDVTLEEIQQFFVDYMINDTLGAISTAHLVHADRDPEKARSPKCLQLAALHSMAVDFAKTGAPAEMPLALRPKDFPDFMERYEKDSYKSLGALGKLYRATLASVKQTRSDVVWSTEIAEASYDHDLEVNGFEAFLELAESHKDQYEENVSALMHYYGAETEVEILTGNLRSKPGYLQRDNIKYRDVKDRMLISMKKAQKEAKEWFESSSSNGNEQQKLASAWYHVTYHPSYCKEGSINFLSFPWIVGDILLNIKSANSRKVFTGDQDNQSNS</sequence>
<comment type="catalytic activity">
    <reaction evidence="7 9">
        <text>RNA(n) + a ribonucleoside 5'-triphosphate = RNA(n+1) + diphosphate</text>
        <dbReference type="Rhea" id="RHEA:21248"/>
        <dbReference type="Rhea" id="RHEA-COMP:14527"/>
        <dbReference type="Rhea" id="RHEA-COMP:17342"/>
        <dbReference type="ChEBI" id="CHEBI:33019"/>
        <dbReference type="ChEBI" id="CHEBI:61557"/>
        <dbReference type="ChEBI" id="CHEBI:140395"/>
        <dbReference type="EC" id="2.7.7.48"/>
    </reaction>
</comment>
<dbReference type="InterPro" id="IPR058751">
    <property type="entry name" value="RDRP_helical"/>
</dbReference>
<name>A0A5C7H0H2_9ROSI</name>
<dbReference type="GO" id="GO:0030422">
    <property type="term" value="P:siRNA processing"/>
    <property type="evidence" value="ECO:0007669"/>
    <property type="project" value="TreeGrafter"/>
</dbReference>
<dbReference type="InterPro" id="IPR057590">
    <property type="entry name" value="PH_RDR1/2-like"/>
</dbReference>
<evidence type="ECO:0000256" key="8">
    <source>
        <dbReference type="PROSITE-ProRule" id="PRU00176"/>
    </source>
</evidence>